<reference evidence="2 3" key="1">
    <citation type="submission" date="2019-02" db="EMBL/GenBank/DDBJ databases">
        <title>Sequencing the genomes of 1000 actinobacteria strains.</title>
        <authorList>
            <person name="Klenk H.-P."/>
        </authorList>
    </citation>
    <scope>NUCLEOTIDE SEQUENCE [LARGE SCALE GENOMIC DNA]</scope>
    <source>
        <strain evidence="2 3">DSM 45162</strain>
    </source>
</reference>
<dbReference type="EMBL" id="SHKY01000001">
    <property type="protein sequence ID" value="RZU48518.1"/>
    <property type="molecule type" value="Genomic_DNA"/>
</dbReference>
<feature type="compositionally biased region" description="Low complexity" evidence="1">
    <location>
        <begin position="43"/>
        <end position="82"/>
    </location>
</feature>
<feature type="region of interest" description="Disordered" evidence="1">
    <location>
        <begin position="1"/>
        <end position="98"/>
    </location>
</feature>
<dbReference type="RefSeq" id="WP_165449353.1">
    <property type="nucleotide sequence ID" value="NZ_SHKY01000001.1"/>
</dbReference>
<feature type="compositionally biased region" description="Low complexity" evidence="1">
    <location>
        <begin position="13"/>
        <end position="30"/>
    </location>
</feature>
<dbReference type="Proteomes" id="UP000292564">
    <property type="component" value="Unassembled WGS sequence"/>
</dbReference>
<evidence type="ECO:0000313" key="3">
    <source>
        <dbReference type="Proteomes" id="UP000292564"/>
    </source>
</evidence>
<feature type="compositionally biased region" description="Basic and acidic residues" evidence="1">
    <location>
        <begin position="83"/>
        <end position="96"/>
    </location>
</feature>
<proteinExistence type="predicted"/>
<keyword evidence="3" id="KW-1185">Reference proteome</keyword>
<evidence type="ECO:0000313" key="2">
    <source>
        <dbReference type="EMBL" id="RZU48518.1"/>
    </source>
</evidence>
<feature type="compositionally biased region" description="Polar residues" evidence="1">
    <location>
        <begin position="1"/>
        <end position="10"/>
    </location>
</feature>
<organism evidence="2 3">
    <name type="scientific">Krasilnikovia cinnamomea</name>
    <dbReference type="NCBI Taxonomy" id="349313"/>
    <lineage>
        <taxon>Bacteria</taxon>
        <taxon>Bacillati</taxon>
        <taxon>Actinomycetota</taxon>
        <taxon>Actinomycetes</taxon>
        <taxon>Micromonosporales</taxon>
        <taxon>Micromonosporaceae</taxon>
        <taxon>Krasilnikovia</taxon>
    </lineage>
</organism>
<feature type="compositionally biased region" description="Pro residues" evidence="1">
    <location>
        <begin position="31"/>
        <end position="42"/>
    </location>
</feature>
<evidence type="ECO:0000256" key="1">
    <source>
        <dbReference type="SAM" id="MobiDB-lite"/>
    </source>
</evidence>
<name>A0A4Q7ZD02_9ACTN</name>
<sequence>MSIGSVSPATVTAPPGFAAPGPAPADSSPAGSPPAGSPPAGSPPAGSAPAGSPAAGSAPAGSPAAGPDAAARGGESGAVAEAAVDRPRGGGEEPAHDPWVTLGTVVDIYL</sequence>
<gene>
    <name evidence="2" type="ORF">EV385_0235</name>
</gene>
<accession>A0A4Q7ZD02</accession>
<dbReference type="AlphaFoldDB" id="A0A4Q7ZD02"/>
<protein>
    <submittedName>
        <fullName evidence="2">Uncharacterized protein</fullName>
    </submittedName>
</protein>
<comment type="caution">
    <text evidence="2">The sequence shown here is derived from an EMBL/GenBank/DDBJ whole genome shotgun (WGS) entry which is preliminary data.</text>
</comment>